<sequence length="82" mass="8440">MAYEGVDVVHDASMTLRPGEVTVLVGPNGSGKSTLLRTLARLQRARTARIVIDGDTDGLALGPVTSRATSPCSPRGAPRPAG</sequence>
<keyword evidence="5" id="KW-0472">Membrane</keyword>
<dbReference type="EMBL" id="CP021748">
    <property type="protein sequence ID" value="ARX88533.1"/>
    <property type="molecule type" value="Genomic_DNA"/>
</dbReference>
<keyword evidence="3" id="KW-1003">Cell membrane</keyword>
<evidence type="ECO:0000256" key="3">
    <source>
        <dbReference type="ARBA" id="ARBA00022475"/>
    </source>
</evidence>
<comment type="subcellular location">
    <subcellularLocation>
        <location evidence="1">Cell membrane</location>
        <topology evidence="1">Peripheral membrane protein</topology>
    </subcellularLocation>
</comment>
<evidence type="ECO:0000313" key="9">
    <source>
        <dbReference type="Proteomes" id="UP000195880"/>
    </source>
</evidence>
<dbReference type="PANTHER" id="PTHR42771">
    <property type="entry name" value="IRON(3+)-HYDROXAMATE IMPORT ATP-BINDING PROTEIN FHUC"/>
    <property type="match status" value="1"/>
</dbReference>
<dbReference type="InterPro" id="IPR051535">
    <property type="entry name" value="Siderophore_ABC-ATPase"/>
</dbReference>
<dbReference type="Pfam" id="PF00005">
    <property type="entry name" value="ABC_tran"/>
    <property type="match status" value="1"/>
</dbReference>
<dbReference type="GO" id="GO:0005524">
    <property type="term" value="F:ATP binding"/>
    <property type="evidence" value="ECO:0007669"/>
    <property type="project" value="UniProtKB-KW"/>
</dbReference>
<keyword evidence="4" id="KW-0406">Ion transport</keyword>
<evidence type="ECO:0000256" key="4">
    <source>
        <dbReference type="ARBA" id="ARBA00023065"/>
    </source>
</evidence>
<evidence type="ECO:0000256" key="1">
    <source>
        <dbReference type="ARBA" id="ARBA00004202"/>
    </source>
</evidence>
<evidence type="ECO:0000256" key="6">
    <source>
        <dbReference type="SAM" id="MobiDB-lite"/>
    </source>
</evidence>
<name>A0A1Z1WQ34_9ACTN</name>
<keyword evidence="8" id="KW-0067">ATP-binding</keyword>
<evidence type="ECO:0000256" key="2">
    <source>
        <dbReference type="ARBA" id="ARBA00022448"/>
    </source>
</evidence>
<reference evidence="8 9" key="1">
    <citation type="submission" date="2017-05" db="EMBL/GenBank/DDBJ databases">
        <title>Streptomyces alboflavus Genome sequencing and assembly.</title>
        <authorList>
            <person name="Wang Y."/>
            <person name="Du B."/>
            <person name="Ding Y."/>
            <person name="Liu H."/>
            <person name="Hou Q."/>
            <person name="Liu K."/>
            <person name="Wang C."/>
            <person name="Yao L."/>
        </authorList>
    </citation>
    <scope>NUCLEOTIDE SEQUENCE [LARGE SCALE GENOMIC DNA]</scope>
    <source>
        <strain evidence="8 9">MDJK44</strain>
    </source>
</reference>
<proteinExistence type="predicted"/>
<dbReference type="PANTHER" id="PTHR42771:SF2">
    <property type="entry name" value="IRON(3+)-HYDROXAMATE IMPORT ATP-BINDING PROTEIN FHUC"/>
    <property type="match status" value="1"/>
</dbReference>
<dbReference type="GO" id="GO:0005886">
    <property type="term" value="C:plasma membrane"/>
    <property type="evidence" value="ECO:0007669"/>
    <property type="project" value="UniProtKB-SubCell"/>
</dbReference>
<dbReference type="AlphaFoldDB" id="A0A1Z1WQ34"/>
<feature type="region of interest" description="Disordered" evidence="6">
    <location>
        <begin position="60"/>
        <end position="82"/>
    </location>
</feature>
<dbReference type="SUPFAM" id="SSF52540">
    <property type="entry name" value="P-loop containing nucleoside triphosphate hydrolases"/>
    <property type="match status" value="1"/>
</dbReference>
<keyword evidence="8" id="KW-0547">Nucleotide-binding</keyword>
<dbReference type="Gene3D" id="3.40.50.300">
    <property type="entry name" value="P-loop containing nucleotide triphosphate hydrolases"/>
    <property type="match status" value="1"/>
</dbReference>
<dbReference type="GO" id="GO:0006811">
    <property type="term" value="P:monoatomic ion transport"/>
    <property type="evidence" value="ECO:0007669"/>
    <property type="project" value="UniProtKB-KW"/>
</dbReference>
<dbReference type="KEGG" id="salf:SMD44_08020"/>
<dbReference type="GO" id="GO:0016887">
    <property type="term" value="F:ATP hydrolysis activity"/>
    <property type="evidence" value="ECO:0007669"/>
    <property type="project" value="InterPro"/>
</dbReference>
<feature type="domain" description="ABC transporter" evidence="7">
    <location>
        <begin position="10"/>
        <end position="55"/>
    </location>
</feature>
<organism evidence="8 9">
    <name type="scientific">Streptomyces alboflavus</name>
    <dbReference type="NCBI Taxonomy" id="67267"/>
    <lineage>
        <taxon>Bacteria</taxon>
        <taxon>Bacillati</taxon>
        <taxon>Actinomycetota</taxon>
        <taxon>Actinomycetes</taxon>
        <taxon>Kitasatosporales</taxon>
        <taxon>Streptomycetaceae</taxon>
        <taxon>Streptomyces</taxon>
    </lineage>
</organism>
<accession>A0A1Z1WQ34</accession>
<dbReference type="InterPro" id="IPR027417">
    <property type="entry name" value="P-loop_NTPase"/>
</dbReference>
<evidence type="ECO:0000313" key="8">
    <source>
        <dbReference type="EMBL" id="ARX88533.1"/>
    </source>
</evidence>
<keyword evidence="2" id="KW-0813">Transport</keyword>
<evidence type="ECO:0000259" key="7">
    <source>
        <dbReference type="Pfam" id="PF00005"/>
    </source>
</evidence>
<dbReference type="InterPro" id="IPR003439">
    <property type="entry name" value="ABC_transporter-like_ATP-bd"/>
</dbReference>
<gene>
    <name evidence="8" type="ORF">SMD44_08020</name>
</gene>
<evidence type="ECO:0000256" key="5">
    <source>
        <dbReference type="ARBA" id="ARBA00023136"/>
    </source>
</evidence>
<protein>
    <submittedName>
        <fullName evidence="8">Iron-dicitrate transporter ATP-binding subunit</fullName>
    </submittedName>
</protein>
<keyword evidence="9" id="KW-1185">Reference proteome</keyword>
<dbReference type="Proteomes" id="UP000195880">
    <property type="component" value="Chromosome"/>
</dbReference>